<evidence type="ECO:0000256" key="6">
    <source>
        <dbReference type="ARBA" id="ARBA00023136"/>
    </source>
</evidence>
<feature type="transmembrane region" description="Helical" evidence="7">
    <location>
        <begin position="316"/>
        <end position="334"/>
    </location>
</feature>
<keyword evidence="3" id="KW-0997">Cell inner membrane</keyword>
<dbReference type="OrthoDB" id="9785600at2"/>
<comment type="caution">
    <text evidence="9">The sequence shown here is derived from an EMBL/GenBank/DDBJ whole genome shotgun (WGS) entry which is preliminary data.</text>
</comment>
<evidence type="ECO:0000256" key="3">
    <source>
        <dbReference type="ARBA" id="ARBA00022519"/>
    </source>
</evidence>
<feature type="transmembrane region" description="Helical" evidence="7">
    <location>
        <begin position="275"/>
        <end position="296"/>
    </location>
</feature>
<keyword evidence="4 7" id="KW-0812">Transmembrane</keyword>
<dbReference type="GO" id="GO:0022857">
    <property type="term" value="F:transmembrane transporter activity"/>
    <property type="evidence" value="ECO:0007669"/>
    <property type="project" value="TreeGrafter"/>
</dbReference>
<name>A0A084JMA4_9FIRM</name>
<feature type="transmembrane region" description="Helical" evidence="7">
    <location>
        <begin position="401"/>
        <end position="429"/>
    </location>
</feature>
<comment type="subcellular location">
    <subcellularLocation>
        <location evidence="1">Cell inner membrane</location>
        <topology evidence="1">Multi-pass membrane protein</topology>
    </subcellularLocation>
</comment>
<dbReference type="GO" id="GO:0005886">
    <property type="term" value="C:plasma membrane"/>
    <property type="evidence" value="ECO:0007669"/>
    <property type="project" value="UniProtKB-SubCell"/>
</dbReference>
<dbReference type="EMBL" id="JPME01000013">
    <property type="protein sequence ID" value="KEZ90088.1"/>
    <property type="molecule type" value="Genomic_DNA"/>
</dbReference>
<dbReference type="PANTHER" id="PTHR33362">
    <property type="entry name" value="SIALIC ACID TRAP TRANSPORTER PERMEASE PROTEIN SIAT-RELATED"/>
    <property type="match status" value="1"/>
</dbReference>
<dbReference type="Pfam" id="PF06808">
    <property type="entry name" value="DctM"/>
    <property type="match status" value="1"/>
</dbReference>
<organism evidence="9 10">
    <name type="scientific">Lacrimispora celerecrescens</name>
    <dbReference type="NCBI Taxonomy" id="29354"/>
    <lineage>
        <taxon>Bacteria</taxon>
        <taxon>Bacillati</taxon>
        <taxon>Bacillota</taxon>
        <taxon>Clostridia</taxon>
        <taxon>Lachnospirales</taxon>
        <taxon>Lachnospiraceae</taxon>
        <taxon>Lacrimispora</taxon>
    </lineage>
</organism>
<dbReference type="InterPro" id="IPR010656">
    <property type="entry name" value="DctM"/>
</dbReference>
<dbReference type="RefSeq" id="WP_038281024.1">
    <property type="nucleotide sequence ID" value="NZ_JPME01000013.1"/>
</dbReference>
<reference evidence="9 10" key="1">
    <citation type="submission" date="2014-07" db="EMBL/GenBank/DDBJ databases">
        <title>Draft genome of Clostridium celerecrescens 152B isolated from sediments associated with methane hydrate from Krishna Godavari basin.</title>
        <authorList>
            <person name="Honkalas V.S."/>
            <person name="Dabir A.P."/>
            <person name="Arora P."/>
            <person name="Dhakephalkar P.K."/>
        </authorList>
    </citation>
    <scope>NUCLEOTIDE SEQUENCE [LARGE SCALE GENOMIC DNA]</scope>
    <source>
        <strain evidence="9 10">152B</strain>
    </source>
</reference>
<dbReference type="Proteomes" id="UP000028525">
    <property type="component" value="Unassembled WGS sequence"/>
</dbReference>
<dbReference type="STRING" id="29354.IO98_11360"/>
<gene>
    <name evidence="9" type="ORF">IO98_11360</name>
</gene>
<dbReference type="PIRSF" id="PIRSF006066">
    <property type="entry name" value="HI0050"/>
    <property type="match status" value="1"/>
</dbReference>
<feature type="transmembrane region" description="Helical" evidence="7">
    <location>
        <begin position="83"/>
        <end position="107"/>
    </location>
</feature>
<feature type="transmembrane region" description="Helical" evidence="7">
    <location>
        <begin position="362"/>
        <end position="389"/>
    </location>
</feature>
<keyword evidence="10" id="KW-1185">Reference proteome</keyword>
<evidence type="ECO:0000256" key="2">
    <source>
        <dbReference type="ARBA" id="ARBA00022475"/>
    </source>
</evidence>
<evidence type="ECO:0000256" key="7">
    <source>
        <dbReference type="SAM" id="Phobius"/>
    </source>
</evidence>
<evidence type="ECO:0000256" key="1">
    <source>
        <dbReference type="ARBA" id="ARBA00004429"/>
    </source>
</evidence>
<sequence length="430" mass="45080">MSGNIVILILLGSFFLMVLLRFPIAYAVALSAVFCLLSQGKSFTIICQQMVKGISSFSLMAVPFFITMGVLMGSGGISEKLIALANACVGWMRGGMAMVNIVASYFFGGISGSAAADTASLGSILIPMMVEQGYDDDFSTAVTITSSCEGLLVPPSHNMVIYATTAGGISVGSLFLAGYIPGALLALSLMVGSYIISVKRNYPKGDKFSVKNLVKQLGISFWALAAVLIVVFGVVGGVFTATESAAIAVIYSLIVSVFIYKGLDWKGVWKVMEDCVNTLAIVLILIATSNVFGYCLTTLHVPDLAASAITGITDNPIILALLLNLILLILGCIMDMSPIILIATPILLPIATSIGIDPVQFGIIVVLNCGIGLLTPPVGAVLFIGSAVAKLPMEKVVKATLPFYLCMIITLLLITFIPAISLGLPALLIK</sequence>
<keyword evidence="5 7" id="KW-1133">Transmembrane helix</keyword>
<feature type="transmembrane region" description="Helical" evidence="7">
    <location>
        <begin position="245"/>
        <end position="263"/>
    </location>
</feature>
<evidence type="ECO:0000313" key="10">
    <source>
        <dbReference type="Proteomes" id="UP000028525"/>
    </source>
</evidence>
<dbReference type="AlphaFoldDB" id="A0A084JMA4"/>
<evidence type="ECO:0000313" key="9">
    <source>
        <dbReference type="EMBL" id="KEZ90088.1"/>
    </source>
</evidence>
<dbReference type="PANTHER" id="PTHR33362:SF2">
    <property type="entry name" value="TRAP TRANSPORTER LARGE PERMEASE PROTEIN"/>
    <property type="match status" value="1"/>
</dbReference>
<feature type="transmembrane region" description="Helical" evidence="7">
    <location>
        <begin position="217"/>
        <end position="239"/>
    </location>
</feature>
<protein>
    <submittedName>
        <fullName evidence="9">Membrane protein</fullName>
    </submittedName>
</protein>
<evidence type="ECO:0000259" key="8">
    <source>
        <dbReference type="Pfam" id="PF06808"/>
    </source>
</evidence>
<proteinExistence type="predicted"/>
<feature type="transmembrane region" description="Helical" evidence="7">
    <location>
        <begin position="6"/>
        <end position="37"/>
    </location>
</feature>
<feature type="domain" description="TRAP C4-dicarboxylate transport system permease DctM subunit" evidence="8">
    <location>
        <begin position="11"/>
        <end position="420"/>
    </location>
</feature>
<keyword evidence="2" id="KW-1003">Cell membrane</keyword>
<feature type="transmembrane region" description="Helical" evidence="7">
    <location>
        <begin position="339"/>
        <end position="356"/>
    </location>
</feature>
<evidence type="ECO:0000256" key="4">
    <source>
        <dbReference type="ARBA" id="ARBA00022692"/>
    </source>
</evidence>
<dbReference type="InterPro" id="IPR004681">
    <property type="entry name" value="TRAP_DctM"/>
</dbReference>
<feature type="transmembrane region" description="Helical" evidence="7">
    <location>
        <begin position="174"/>
        <end position="196"/>
    </location>
</feature>
<keyword evidence="6 7" id="KW-0472">Membrane</keyword>
<feature type="transmembrane region" description="Helical" evidence="7">
    <location>
        <begin position="57"/>
        <end position="77"/>
    </location>
</feature>
<dbReference type="NCBIfam" id="TIGR00786">
    <property type="entry name" value="dctM"/>
    <property type="match status" value="1"/>
</dbReference>
<accession>A0A084JMA4</accession>
<evidence type="ECO:0000256" key="5">
    <source>
        <dbReference type="ARBA" id="ARBA00022989"/>
    </source>
</evidence>